<dbReference type="InterPro" id="IPR023389">
    <property type="entry name" value="DOPA-like_sf"/>
</dbReference>
<gene>
    <name evidence="1" type="ORF">BC938DRAFT_482953</name>
</gene>
<dbReference type="EMBL" id="RBNJ01008037">
    <property type="protein sequence ID" value="RUS27646.1"/>
    <property type="molecule type" value="Genomic_DNA"/>
</dbReference>
<evidence type="ECO:0000313" key="1">
    <source>
        <dbReference type="EMBL" id="RUS27646.1"/>
    </source>
</evidence>
<dbReference type="Pfam" id="PF08883">
    <property type="entry name" value="DOPA_dioxygen"/>
    <property type="match status" value="1"/>
</dbReference>
<dbReference type="Proteomes" id="UP000274822">
    <property type="component" value="Unassembled WGS sequence"/>
</dbReference>
<organism evidence="1 2">
    <name type="scientific">Jimgerdemannia flammicorona</name>
    <dbReference type="NCBI Taxonomy" id="994334"/>
    <lineage>
        <taxon>Eukaryota</taxon>
        <taxon>Fungi</taxon>
        <taxon>Fungi incertae sedis</taxon>
        <taxon>Mucoromycota</taxon>
        <taxon>Mucoromycotina</taxon>
        <taxon>Endogonomycetes</taxon>
        <taxon>Endogonales</taxon>
        <taxon>Endogonaceae</taxon>
        <taxon>Jimgerdemannia</taxon>
    </lineage>
</organism>
<dbReference type="PANTHER" id="PTHR36423:SF2">
    <property type="entry name" value="AFR070WP"/>
    <property type="match status" value="1"/>
</dbReference>
<proteinExistence type="predicted"/>
<protein>
    <submittedName>
        <fullName evidence="1">DOPA-like domain-containing protein</fullName>
    </submittedName>
</protein>
<dbReference type="PANTHER" id="PTHR36423">
    <property type="entry name" value="AFR070WP"/>
    <property type="match status" value="1"/>
</dbReference>
<evidence type="ECO:0000313" key="2">
    <source>
        <dbReference type="Proteomes" id="UP000274822"/>
    </source>
</evidence>
<name>A0A433QCW4_9FUNG</name>
<dbReference type="SUPFAM" id="SSF143410">
    <property type="entry name" value="DOPA-like"/>
    <property type="match status" value="1"/>
</dbReference>
<dbReference type="AlphaFoldDB" id="A0A433QCW4"/>
<keyword evidence="2" id="KW-1185">Reference proteome</keyword>
<sequence length="157" mass="17663">MFGTSATAAAAAASATTHPLAWPAPTFSYDVHVYFDHTSPKDVESATQLRERIIKEFGHFEDLRVFQMHKKPLGEWVLELAGAGGPHPTGMFECDFRDPQIFGHIVPWLQIHHGSHSVLVHPRTGFPLREHTENAIWMGEKQALVMKYLPETDGQQH</sequence>
<accession>A0A433QCW4</accession>
<dbReference type="InterPro" id="IPR014980">
    <property type="entry name" value="DOPA_dioxygen"/>
</dbReference>
<reference evidence="1 2" key="1">
    <citation type="journal article" date="2018" name="New Phytol.">
        <title>Phylogenomics of Endogonaceae and evolution of mycorrhizas within Mucoromycota.</title>
        <authorList>
            <person name="Chang Y."/>
            <person name="Desiro A."/>
            <person name="Na H."/>
            <person name="Sandor L."/>
            <person name="Lipzen A."/>
            <person name="Clum A."/>
            <person name="Barry K."/>
            <person name="Grigoriev I.V."/>
            <person name="Martin F.M."/>
            <person name="Stajich J.E."/>
            <person name="Smith M.E."/>
            <person name="Bonito G."/>
            <person name="Spatafora J.W."/>
        </authorList>
    </citation>
    <scope>NUCLEOTIDE SEQUENCE [LARGE SCALE GENOMIC DNA]</scope>
    <source>
        <strain evidence="1 2">AD002</strain>
    </source>
</reference>
<comment type="caution">
    <text evidence="1">The sequence shown here is derived from an EMBL/GenBank/DDBJ whole genome shotgun (WGS) entry which is preliminary data.</text>
</comment>
<dbReference type="Gene3D" id="3.30.70.1240">
    <property type="entry name" value="DOPA-like domains"/>
    <property type="match status" value="1"/>
</dbReference>